<dbReference type="SMART" id="SM00336">
    <property type="entry name" value="BBOX"/>
    <property type="match status" value="2"/>
</dbReference>
<comment type="caution">
    <text evidence="3">The sequence shown here is derived from an EMBL/GenBank/DDBJ whole genome shotgun (WGS) entry which is preliminary data.</text>
</comment>
<dbReference type="Pfam" id="PF00643">
    <property type="entry name" value="zf-B_box"/>
    <property type="match status" value="2"/>
</dbReference>
<dbReference type="Gene3D" id="2.120.10.30">
    <property type="entry name" value="TolB, C-terminal domain"/>
    <property type="match status" value="1"/>
</dbReference>
<dbReference type="InterPro" id="IPR011042">
    <property type="entry name" value="6-blade_b-propeller_TolB-like"/>
</dbReference>
<protein>
    <recommendedName>
        <fullName evidence="2">B box-type domain-containing protein</fullName>
    </recommendedName>
</protein>
<dbReference type="PANTHER" id="PTHR25462">
    <property type="entry name" value="BONUS, ISOFORM C-RELATED"/>
    <property type="match status" value="1"/>
</dbReference>
<feature type="domain" description="B box-type" evidence="2">
    <location>
        <begin position="243"/>
        <end position="271"/>
    </location>
</feature>
<dbReference type="SUPFAM" id="SSF57845">
    <property type="entry name" value="B-box zinc-binding domain"/>
    <property type="match status" value="1"/>
</dbReference>
<organism evidence="3 4">
    <name type="scientific">Tegillarca granosa</name>
    <name type="common">Malaysian cockle</name>
    <name type="synonym">Anadara granosa</name>
    <dbReference type="NCBI Taxonomy" id="220873"/>
    <lineage>
        <taxon>Eukaryota</taxon>
        <taxon>Metazoa</taxon>
        <taxon>Spiralia</taxon>
        <taxon>Lophotrochozoa</taxon>
        <taxon>Mollusca</taxon>
        <taxon>Bivalvia</taxon>
        <taxon>Autobranchia</taxon>
        <taxon>Pteriomorphia</taxon>
        <taxon>Arcoida</taxon>
        <taxon>Arcoidea</taxon>
        <taxon>Arcidae</taxon>
        <taxon>Tegillarca</taxon>
    </lineage>
</organism>
<name>A0ABQ9EHA5_TEGGR</name>
<dbReference type="InterPro" id="IPR000315">
    <property type="entry name" value="Znf_B-box"/>
</dbReference>
<evidence type="ECO:0000313" key="4">
    <source>
        <dbReference type="Proteomes" id="UP001217089"/>
    </source>
</evidence>
<dbReference type="CDD" id="cd19756">
    <property type="entry name" value="Bbox2"/>
    <property type="match status" value="1"/>
</dbReference>
<dbReference type="EMBL" id="JARBDR010000917">
    <property type="protein sequence ID" value="KAJ8303287.1"/>
    <property type="molecule type" value="Genomic_DNA"/>
</dbReference>
<dbReference type="Gene3D" id="3.30.160.60">
    <property type="entry name" value="Classic Zinc Finger"/>
    <property type="match status" value="1"/>
</dbReference>
<keyword evidence="1" id="KW-0479">Metal-binding</keyword>
<keyword evidence="4" id="KW-1185">Reference proteome</keyword>
<evidence type="ECO:0000313" key="3">
    <source>
        <dbReference type="EMBL" id="KAJ8303287.1"/>
    </source>
</evidence>
<gene>
    <name evidence="3" type="ORF">KUTeg_019683</name>
</gene>
<accession>A0ABQ9EHA5</accession>
<evidence type="ECO:0000259" key="2">
    <source>
        <dbReference type="PROSITE" id="PS50119"/>
    </source>
</evidence>
<dbReference type="CDD" id="cd19757">
    <property type="entry name" value="Bbox1"/>
    <property type="match status" value="1"/>
</dbReference>
<dbReference type="SUPFAM" id="SSF101898">
    <property type="entry name" value="NHL repeat"/>
    <property type="match status" value="1"/>
</dbReference>
<reference evidence="3 4" key="1">
    <citation type="submission" date="2022-12" db="EMBL/GenBank/DDBJ databases">
        <title>Chromosome-level genome of Tegillarca granosa.</title>
        <authorList>
            <person name="Kim J."/>
        </authorList>
    </citation>
    <scope>NUCLEOTIDE SEQUENCE [LARGE SCALE GENOMIC DNA]</scope>
    <source>
        <strain evidence="3">Teg-2019</strain>
        <tissue evidence="3">Adductor muscle</tissue>
    </source>
</reference>
<proteinExistence type="predicted"/>
<keyword evidence="1" id="KW-0862">Zinc</keyword>
<evidence type="ECO:0000256" key="1">
    <source>
        <dbReference type="PROSITE-ProRule" id="PRU00024"/>
    </source>
</evidence>
<dbReference type="PROSITE" id="PS50119">
    <property type="entry name" value="ZF_BBOX"/>
    <property type="match status" value="2"/>
</dbReference>
<dbReference type="Proteomes" id="UP001217089">
    <property type="component" value="Unassembled WGS sequence"/>
</dbReference>
<sequence length="570" mass="64746">MEGFTKKTSKSRHLINFLMWFSINNRKKLQDKEKESLILAWADFITQFKSFNQSFIDFQIQKLSFEILSKQSASNSNILLTRLPNNVFLVPTFLFVNRRPSPLIVKQQSKCLENCKIIFLSLHRQLTCIFEPLLIADISAICFEFSALLSSKEDLVIGCRSAEQKQNSDSPLMIKDLKMAAYTPTFDFQAAIEKCELCQEEDAQYFCTNCQEEMCNSCKTAHLRSKASRDHNVISTSLEKSYRMYCTSCDEAVCVKCATSIKHKNHNFEELETTFYKYQDEISSSVIETKQQKEEHTIESRNIKVPSITHINPPSFVSDATLNLQNIFGKLTDSLESTSTQKVSEKGKEQKEKMKLDVSLDSSSSVTTISTDIVSKLNPGVRSECVSPVNDKEAWCGGDYNLVLIDIHGHVKKKIQPKNALWAVVITTKGELFVTEINRTNIIKYSPDGKRTKIGNTKPYTTQGLCNTSVPDNILVCLYNKGDNDSKVVRMTTAGHIKQTIQNNKQQKSLYKYPRYVAENINEDVIVVDGCYPSTIVVVDKRGEYRYTYPDSSQSSHTIDWCYGTACDNT</sequence>
<dbReference type="PANTHER" id="PTHR25462:SF229">
    <property type="entry name" value="TRANSCRIPTION INTERMEDIARY FACTOR 1-BETA"/>
    <property type="match status" value="1"/>
</dbReference>
<keyword evidence="1" id="KW-0863">Zinc-finger</keyword>
<dbReference type="InterPro" id="IPR047153">
    <property type="entry name" value="TRIM45/56/19-like"/>
</dbReference>
<feature type="domain" description="B box-type" evidence="2">
    <location>
        <begin position="190"/>
        <end position="236"/>
    </location>
</feature>